<accession>A0A7I4YU73</accession>
<feature type="transmembrane region" description="Helical" evidence="2">
    <location>
        <begin position="244"/>
        <end position="265"/>
    </location>
</feature>
<dbReference type="InterPro" id="IPR036034">
    <property type="entry name" value="PDZ_sf"/>
</dbReference>
<evidence type="ECO:0000313" key="5">
    <source>
        <dbReference type="WBParaSite" id="HCON_00134950-00001"/>
    </source>
</evidence>
<evidence type="ECO:0000256" key="1">
    <source>
        <dbReference type="SAM" id="MobiDB-lite"/>
    </source>
</evidence>
<keyword evidence="2" id="KW-0472">Membrane</keyword>
<dbReference type="InterPro" id="IPR051342">
    <property type="entry name" value="PDZ_scaffold"/>
</dbReference>
<dbReference type="InterPro" id="IPR001478">
    <property type="entry name" value="PDZ"/>
</dbReference>
<protein>
    <submittedName>
        <fullName evidence="5">PDZ domain-containing protein</fullName>
    </submittedName>
</protein>
<dbReference type="AlphaFoldDB" id="A0A7I4YU73"/>
<dbReference type="OMA" id="WITEALY"/>
<evidence type="ECO:0000259" key="3">
    <source>
        <dbReference type="PROSITE" id="PS50106"/>
    </source>
</evidence>
<dbReference type="PANTHER" id="PTHR19964:SF92">
    <property type="entry name" value="PATJ HOMOLOG"/>
    <property type="match status" value="1"/>
</dbReference>
<keyword evidence="4" id="KW-1185">Reference proteome</keyword>
<dbReference type="SMART" id="SM00228">
    <property type="entry name" value="PDZ"/>
    <property type="match status" value="1"/>
</dbReference>
<dbReference type="WBParaSite" id="HCON_00134950-00001">
    <property type="protein sequence ID" value="HCON_00134950-00001"/>
    <property type="gene ID" value="HCON_00134950"/>
</dbReference>
<dbReference type="Pfam" id="PF00595">
    <property type="entry name" value="PDZ"/>
    <property type="match status" value="1"/>
</dbReference>
<keyword evidence="2" id="KW-1133">Transmembrane helix</keyword>
<dbReference type="PANTHER" id="PTHR19964">
    <property type="entry name" value="MULTIPLE PDZ DOMAIN PROTEIN"/>
    <property type="match status" value="1"/>
</dbReference>
<evidence type="ECO:0000313" key="4">
    <source>
        <dbReference type="Proteomes" id="UP000025227"/>
    </source>
</evidence>
<dbReference type="OrthoDB" id="123971at2759"/>
<reference evidence="5" key="1">
    <citation type="submission" date="2020-12" db="UniProtKB">
        <authorList>
            <consortium name="WormBaseParasite"/>
        </authorList>
    </citation>
    <scope>IDENTIFICATION</scope>
    <source>
        <strain evidence="5">MHco3</strain>
    </source>
</reference>
<sequence length="269" mass="29258">MVSSPDKSTIVDEHPLDRAGETLLRGLDHADKKLNEDESIIFDKGCDPTKISMITLERDAQGLGFNIVGGKDSQHIPGHSGIFVSIIKADGPAYKDGRLSVGDLVLSINGVGLIDKTHDEAVSIFRSQNQSTVDLLVEVGAENRILNEHLSADFYVSAAKSALDSENEVVKRTLTPTYRKSFGDGYTLRSSPSPAGDLKGQEEDSESITSGAPSVHSILDDVPRTPKRPMSYLDPRNPSLVTEVLYVSIGLAVISLGVFVVYRLIRRRR</sequence>
<dbReference type="PROSITE" id="PS50106">
    <property type="entry name" value="PDZ"/>
    <property type="match status" value="1"/>
</dbReference>
<feature type="region of interest" description="Disordered" evidence="1">
    <location>
        <begin position="185"/>
        <end position="230"/>
    </location>
</feature>
<evidence type="ECO:0000256" key="2">
    <source>
        <dbReference type="SAM" id="Phobius"/>
    </source>
</evidence>
<feature type="domain" description="PDZ" evidence="3">
    <location>
        <begin position="53"/>
        <end position="127"/>
    </location>
</feature>
<dbReference type="Proteomes" id="UP000025227">
    <property type="component" value="Unplaced"/>
</dbReference>
<organism evidence="4 5">
    <name type="scientific">Haemonchus contortus</name>
    <name type="common">Barber pole worm</name>
    <dbReference type="NCBI Taxonomy" id="6289"/>
    <lineage>
        <taxon>Eukaryota</taxon>
        <taxon>Metazoa</taxon>
        <taxon>Ecdysozoa</taxon>
        <taxon>Nematoda</taxon>
        <taxon>Chromadorea</taxon>
        <taxon>Rhabditida</taxon>
        <taxon>Rhabditina</taxon>
        <taxon>Rhabditomorpha</taxon>
        <taxon>Strongyloidea</taxon>
        <taxon>Trichostrongylidae</taxon>
        <taxon>Haemonchus</taxon>
    </lineage>
</organism>
<keyword evidence="2" id="KW-0812">Transmembrane</keyword>
<dbReference type="Gene3D" id="2.30.42.10">
    <property type="match status" value="1"/>
</dbReference>
<proteinExistence type="predicted"/>
<name>A0A7I4YU73_HAECO</name>
<dbReference type="SUPFAM" id="SSF50156">
    <property type="entry name" value="PDZ domain-like"/>
    <property type="match status" value="1"/>
</dbReference>